<evidence type="ECO:0000313" key="2">
    <source>
        <dbReference type="EMBL" id="SNQ48552.1"/>
    </source>
</evidence>
<dbReference type="Gene3D" id="3.30.750.24">
    <property type="entry name" value="STAS domain"/>
    <property type="match status" value="1"/>
</dbReference>
<dbReference type="InterPro" id="IPR036513">
    <property type="entry name" value="STAS_dom_sf"/>
</dbReference>
<protein>
    <submittedName>
        <fullName evidence="2">Uncharacterized protein</fullName>
    </submittedName>
</protein>
<feature type="compositionally biased region" description="Polar residues" evidence="1">
    <location>
        <begin position="93"/>
        <end position="107"/>
    </location>
</feature>
<accession>A0A2I2KSC2</accession>
<name>A0A2I2KSC2_9ACTN</name>
<keyword evidence="3" id="KW-1185">Reference proteome</keyword>
<dbReference type="AlphaFoldDB" id="A0A2I2KSC2"/>
<reference evidence="2 3" key="1">
    <citation type="submission" date="2017-06" db="EMBL/GenBank/DDBJ databases">
        <authorList>
            <person name="Kim H.J."/>
            <person name="Triplett B.A."/>
        </authorList>
    </citation>
    <scope>NUCLEOTIDE SEQUENCE [LARGE SCALE GENOMIC DNA]</scope>
    <source>
        <strain evidence="2">FRACA_ARgP5</strain>
    </source>
</reference>
<gene>
    <name evidence="2" type="ORF">FRACA_260005</name>
</gene>
<organism evidence="2 3">
    <name type="scientific">Frankia canadensis</name>
    <dbReference type="NCBI Taxonomy" id="1836972"/>
    <lineage>
        <taxon>Bacteria</taxon>
        <taxon>Bacillati</taxon>
        <taxon>Actinomycetota</taxon>
        <taxon>Actinomycetes</taxon>
        <taxon>Frankiales</taxon>
        <taxon>Frankiaceae</taxon>
        <taxon>Frankia</taxon>
    </lineage>
</organism>
<dbReference type="EMBL" id="FZMO01000179">
    <property type="protein sequence ID" value="SNQ48552.1"/>
    <property type="molecule type" value="Genomic_DNA"/>
</dbReference>
<proteinExistence type="predicted"/>
<feature type="region of interest" description="Disordered" evidence="1">
    <location>
        <begin position="83"/>
        <end position="107"/>
    </location>
</feature>
<dbReference type="Proteomes" id="UP000234331">
    <property type="component" value="Unassembled WGS sequence"/>
</dbReference>
<sequence length="107" mass="11846">MTMTKTLLPAYTPKARRPRRFASRFHTDIYAPADRTIVRAHGEIDRATRTAFRAALTTGLDRQPSLLIVDLKAWREGCGDVAKPLEPTEPVMPTSSVAPTSQRGVRG</sequence>
<evidence type="ECO:0000256" key="1">
    <source>
        <dbReference type="SAM" id="MobiDB-lite"/>
    </source>
</evidence>
<evidence type="ECO:0000313" key="3">
    <source>
        <dbReference type="Proteomes" id="UP000234331"/>
    </source>
</evidence>